<comment type="caution">
    <text evidence="2">The sequence shown here is derived from an EMBL/GenBank/DDBJ whole genome shotgun (WGS) entry which is preliminary data.</text>
</comment>
<keyword evidence="3" id="KW-1185">Reference proteome</keyword>
<evidence type="ECO:0000313" key="2">
    <source>
        <dbReference type="EMBL" id="MCP1387449.1"/>
    </source>
</evidence>
<dbReference type="SUPFAM" id="SSF140931">
    <property type="entry name" value="Fic-like"/>
    <property type="match status" value="1"/>
</dbReference>
<reference evidence="2" key="1">
    <citation type="submission" date="2022-05" db="EMBL/GenBank/DDBJ databases">
        <title>Corynebacterium sp. TA-R-1 sp. nov., isolated from human feces.</title>
        <authorList>
            <person name="Shamsuzzaman M."/>
            <person name="Dahal R.H."/>
        </authorList>
    </citation>
    <scope>NUCLEOTIDE SEQUENCE</scope>
    <source>
        <strain evidence="2">TA-R-1</strain>
    </source>
</reference>
<sequence>MQVRELLDVIYTAGVVFDGLSTSKPATDRFLRSGDTHGVRGRGDLALLEDLRSAAQTVIDHGGAPVTGRLVTSINASLTRSAALNPGRLRTAEQGIGVRTVYGRHEPPAMTSDQLDELVEVALTHPDPRRGAIALFIDIARAQPFEDGNKRTAIFAANAHLIAEGAGCFLTVPQSDGDPSVAAAFNEALAKAYIYGEREPLERMLFDDGIIDRV</sequence>
<dbReference type="EMBL" id="JAMFTQ010000003">
    <property type="protein sequence ID" value="MCP1387449.1"/>
    <property type="molecule type" value="Genomic_DNA"/>
</dbReference>
<gene>
    <name evidence="2" type="ORF">M5J20_04505</name>
</gene>
<dbReference type="Pfam" id="PF02661">
    <property type="entry name" value="Fic"/>
    <property type="match status" value="1"/>
</dbReference>
<dbReference type="Gene3D" id="1.10.3290.10">
    <property type="entry name" value="Fido-like domain"/>
    <property type="match status" value="1"/>
</dbReference>
<protein>
    <submittedName>
        <fullName evidence="2">Fic family protein</fullName>
    </submittedName>
</protein>
<accession>A0ABT1G088</accession>
<dbReference type="Proteomes" id="UP001204000">
    <property type="component" value="Unassembled WGS sequence"/>
</dbReference>
<evidence type="ECO:0000259" key="1">
    <source>
        <dbReference type="PROSITE" id="PS51459"/>
    </source>
</evidence>
<dbReference type="InterPro" id="IPR036597">
    <property type="entry name" value="Fido-like_dom_sf"/>
</dbReference>
<organism evidence="2 3">
    <name type="scientific">Corynebacterium stercoris</name>
    <dbReference type="NCBI Taxonomy" id="2943490"/>
    <lineage>
        <taxon>Bacteria</taxon>
        <taxon>Bacillati</taxon>
        <taxon>Actinomycetota</taxon>
        <taxon>Actinomycetes</taxon>
        <taxon>Mycobacteriales</taxon>
        <taxon>Corynebacteriaceae</taxon>
        <taxon>Corynebacterium</taxon>
    </lineage>
</organism>
<dbReference type="PROSITE" id="PS51459">
    <property type="entry name" value="FIDO"/>
    <property type="match status" value="1"/>
</dbReference>
<proteinExistence type="predicted"/>
<dbReference type="RefSeq" id="WP_253576827.1">
    <property type="nucleotide sequence ID" value="NZ_JAMFTQ010000003.1"/>
</dbReference>
<name>A0ABT1G088_9CORY</name>
<feature type="domain" description="Fido" evidence="1">
    <location>
        <begin position="66"/>
        <end position="207"/>
    </location>
</feature>
<dbReference type="InterPro" id="IPR003812">
    <property type="entry name" value="Fido"/>
</dbReference>
<evidence type="ECO:0000313" key="3">
    <source>
        <dbReference type="Proteomes" id="UP001204000"/>
    </source>
</evidence>